<sequence>MCNCRCALLQRARWALEWDELQTLKERAEYLELDKTKSFEEFRKKYNVAALKLDLQMFARKNDTYISKSKVKKLLKRTYKNMVTHMKRLNSGKIISIKNLQRVLKTRYGK</sequence>
<evidence type="ECO:0000313" key="2">
    <source>
        <dbReference type="Proteomes" id="UP000183918"/>
    </source>
</evidence>
<dbReference type="OrthoDB" id="9151105at2"/>
<gene>
    <name evidence="1" type="ORF">SAMN02910414_00124</name>
</gene>
<keyword evidence="2" id="KW-1185">Reference proteome</keyword>
<dbReference type="AlphaFoldDB" id="A0A1H3F3C2"/>
<dbReference type="RefSeq" id="WP_074715025.1">
    <property type="nucleotide sequence ID" value="NZ_FNPG01000004.1"/>
</dbReference>
<protein>
    <submittedName>
        <fullName evidence="1">Uncharacterized protein</fullName>
    </submittedName>
</protein>
<evidence type="ECO:0000313" key="1">
    <source>
        <dbReference type="EMBL" id="SDX85523.1"/>
    </source>
</evidence>
<name>A0A1H3F3C2_9FIRM</name>
<dbReference type="STRING" id="1122142.SAMN02910414_00124"/>
<dbReference type="Proteomes" id="UP000183918">
    <property type="component" value="Unassembled WGS sequence"/>
</dbReference>
<organism evidence="1 2">
    <name type="scientific">Lachnobacterium bovis DSM 14045</name>
    <dbReference type="NCBI Taxonomy" id="1122142"/>
    <lineage>
        <taxon>Bacteria</taxon>
        <taxon>Bacillati</taxon>
        <taxon>Bacillota</taxon>
        <taxon>Clostridia</taxon>
        <taxon>Lachnospirales</taxon>
        <taxon>Lachnospiraceae</taxon>
        <taxon>Lachnobacterium</taxon>
    </lineage>
</organism>
<dbReference type="EMBL" id="FNPG01000004">
    <property type="protein sequence ID" value="SDX85523.1"/>
    <property type="molecule type" value="Genomic_DNA"/>
</dbReference>
<reference evidence="1 2" key="1">
    <citation type="submission" date="2016-10" db="EMBL/GenBank/DDBJ databases">
        <authorList>
            <person name="de Groot N.N."/>
        </authorList>
    </citation>
    <scope>NUCLEOTIDE SEQUENCE [LARGE SCALE GENOMIC DNA]</scope>
    <source>
        <strain evidence="1 2">DSM 14045</strain>
    </source>
</reference>
<proteinExistence type="predicted"/>
<accession>A0A1H3F3C2</accession>